<dbReference type="EMBL" id="UZAU01000289">
    <property type="status" value="NOT_ANNOTATED_CDS"/>
    <property type="molecule type" value="Genomic_DNA"/>
</dbReference>
<dbReference type="AlphaFoldDB" id="A0A803P4G5"/>
<keyword evidence="2" id="KW-1185">Reference proteome</keyword>
<dbReference type="GO" id="GO:0003676">
    <property type="term" value="F:nucleic acid binding"/>
    <property type="evidence" value="ECO:0007669"/>
    <property type="project" value="InterPro"/>
</dbReference>
<dbReference type="SUPFAM" id="SSF57756">
    <property type="entry name" value="Retrovirus zinc finger-like domains"/>
    <property type="match status" value="1"/>
</dbReference>
<dbReference type="PANTHER" id="PTHR31286">
    <property type="entry name" value="GLYCINE-RICH CELL WALL STRUCTURAL PROTEIN 1.8-LIKE"/>
    <property type="match status" value="1"/>
</dbReference>
<protein>
    <recommendedName>
        <fullName evidence="3">CCHC-type domain-containing protein</fullName>
    </recommendedName>
</protein>
<reference evidence="1" key="2">
    <citation type="submission" date="2021-03" db="UniProtKB">
        <authorList>
            <consortium name="EnsemblPlants"/>
        </authorList>
    </citation>
    <scope>IDENTIFICATION</scope>
</reference>
<name>A0A803P4G5_CANSA</name>
<dbReference type="InterPro" id="IPR036875">
    <property type="entry name" value="Znf_CCHC_sf"/>
</dbReference>
<dbReference type="EnsemblPlants" id="evm.model.03.1224">
    <property type="protein sequence ID" value="cds.evm.model.03.1224"/>
    <property type="gene ID" value="evm.TU.03.1224"/>
</dbReference>
<organism evidence="1 2">
    <name type="scientific">Cannabis sativa</name>
    <name type="common">Hemp</name>
    <name type="synonym">Marijuana</name>
    <dbReference type="NCBI Taxonomy" id="3483"/>
    <lineage>
        <taxon>Eukaryota</taxon>
        <taxon>Viridiplantae</taxon>
        <taxon>Streptophyta</taxon>
        <taxon>Embryophyta</taxon>
        <taxon>Tracheophyta</taxon>
        <taxon>Spermatophyta</taxon>
        <taxon>Magnoliopsida</taxon>
        <taxon>eudicotyledons</taxon>
        <taxon>Gunneridae</taxon>
        <taxon>Pentapetalae</taxon>
        <taxon>rosids</taxon>
        <taxon>fabids</taxon>
        <taxon>Rosales</taxon>
        <taxon>Cannabaceae</taxon>
        <taxon>Cannabis</taxon>
    </lineage>
</organism>
<dbReference type="Proteomes" id="UP000596661">
    <property type="component" value="Chromosome 3"/>
</dbReference>
<evidence type="ECO:0008006" key="3">
    <source>
        <dbReference type="Google" id="ProtNLM"/>
    </source>
</evidence>
<evidence type="ECO:0000313" key="2">
    <source>
        <dbReference type="Proteomes" id="UP000596661"/>
    </source>
</evidence>
<dbReference type="InterPro" id="IPR040256">
    <property type="entry name" value="At4g02000-like"/>
</dbReference>
<evidence type="ECO:0000313" key="1">
    <source>
        <dbReference type="EnsemblPlants" id="cds.evm.model.03.1224"/>
    </source>
</evidence>
<dbReference type="GO" id="GO:0008270">
    <property type="term" value="F:zinc ion binding"/>
    <property type="evidence" value="ECO:0007669"/>
    <property type="project" value="InterPro"/>
</dbReference>
<proteinExistence type="predicted"/>
<dbReference type="PANTHER" id="PTHR31286:SF165">
    <property type="entry name" value="DUF4283 DOMAIN-CONTAINING PROTEIN"/>
    <property type="match status" value="1"/>
</dbReference>
<reference evidence="1" key="1">
    <citation type="submission" date="2018-11" db="EMBL/GenBank/DDBJ databases">
        <authorList>
            <person name="Grassa J C."/>
        </authorList>
    </citation>
    <scope>NUCLEOTIDE SEQUENCE [LARGE SCALE GENOMIC DNA]</scope>
</reference>
<accession>A0A803P4G5</accession>
<sequence length="106" mass="12756">MIDKHTKDRTRVQFARVLVEMEITDKPEQTFWFVNEYGQLVEQEIEYEWLPVKCKHCGGFGHIMAECRKLRRLQKRLQLMKLKLKLSQAIKLSLKEKKKRVRRPGS</sequence>
<dbReference type="Gramene" id="evm.model.03.1224">
    <property type="protein sequence ID" value="cds.evm.model.03.1224"/>
    <property type="gene ID" value="evm.TU.03.1224"/>
</dbReference>